<gene>
    <name evidence="1" type="ORF">C1SCF055_LOCUS34386</name>
</gene>
<dbReference type="EMBL" id="CAMXCT030004442">
    <property type="protein sequence ID" value="CAL4796309.1"/>
    <property type="molecule type" value="Genomic_DNA"/>
</dbReference>
<dbReference type="EMBL" id="CAMXCT020004442">
    <property type="protein sequence ID" value="CAL1162372.1"/>
    <property type="molecule type" value="Genomic_DNA"/>
</dbReference>
<reference evidence="2 3" key="2">
    <citation type="submission" date="2024-05" db="EMBL/GenBank/DDBJ databases">
        <authorList>
            <person name="Chen Y."/>
            <person name="Shah S."/>
            <person name="Dougan E. K."/>
            <person name="Thang M."/>
            <person name="Chan C."/>
        </authorList>
    </citation>
    <scope>NUCLEOTIDE SEQUENCE [LARGE SCALE GENOMIC DNA]</scope>
</reference>
<comment type="caution">
    <text evidence="1">The sequence shown here is derived from an EMBL/GenBank/DDBJ whole genome shotgun (WGS) entry which is preliminary data.</text>
</comment>
<accession>A0A9P1GFS0</accession>
<reference evidence="1" key="1">
    <citation type="submission" date="2022-10" db="EMBL/GenBank/DDBJ databases">
        <authorList>
            <person name="Chen Y."/>
            <person name="Dougan E. K."/>
            <person name="Chan C."/>
            <person name="Rhodes N."/>
            <person name="Thang M."/>
        </authorList>
    </citation>
    <scope>NUCLEOTIDE SEQUENCE</scope>
</reference>
<evidence type="ECO:0000313" key="2">
    <source>
        <dbReference type="EMBL" id="CAL4796309.1"/>
    </source>
</evidence>
<name>A0A9P1GFS0_9DINO</name>
<sequence>MPIDYSKFENIEDDLDGDEWRQMLEQLSREVACNDPLSPPSRFGDEMGMDLGFDPGYEMEDPGFEEYEPLDFPELRDQALQLILRRCTTSPFPAKTLPRRLLLEAELRLRGRQHREALLCSLALRLAVGSEEDLPELPETPPSTDQEQLPAECWLVPAAVIEMVCAYQLGDRNHAVRLRDALVIVDRSILSKHLTKRFNGTAEVLDFVPQFLNLLNASGSY</sequence>
<protein>
    <submittedName>
        <fullName evidence="1">Uncharacterized protein</fullName>
    </submittedName>
</protein>
<keyword evidence="3" id="KW-1185">Reference proteome</keyword>
<evidence type="ECO:0000313" key="3">
    <source>
        <dbReference type="Proteomes" id="UP001152797"/>
    </source>
</evidence>
<proteinExistence type="predicted"/>
<dbReference type="AlphaFoldDB" id="A0A9P1GFS0"/>
<dbReference type="Proteomes" id="UP001152797">
    <property type="component" value="Unassembled WGS sequence"/>
</dbReference>
<dbReference type="OrthoDB" id="448740at2759"/>
<evidence type="ECO:0000313" key="1">
    <source>
        <dbReference type="EMBL" id="CAI4008997.1"/>
    </source>
</evidence>
<dbReference type="EMBL" id="CAMXCT010004442">
    <property type="protein sequence ID" value="CAI4008997.1"/>
    <property type="molecule type" value="Genomic_DNA"/>
</dbReference>
<organism evidence="1">
    <name type="scientific">Cladocopium goreaui</name>
    <dbReference type="NCBI Taxonomy" id="2562237"/>
    <lineage>
        <taxon>Eukaryota</taxon>
        <taxon>Sar</taxon>
        <taxon>Alveolata</taxon>
        <taxon>Dinophyceae</taxon>
        <taxon>Suessiales</taxon>
        <taxon>Symbiodiniaceae</taxon>
        <taxon>Cladocopium</taxon>
    </lineage>
</organism>